<dbReference type="SUPFAM" id="SSF143990">
    <property type="entry name" value="YbiA-like"/>
    <property type="match status" value="1"/>
</dbReference>
<comment type="caution">
    <text evidence="4">The sequence shown here is derived from an EMBL/GenBank/DDBJ whole genome shotgun (WGS) entry which is preliminary data.</text>
</comment>
<dbReference type="PATRIC" id="fig|1710894.3.peg.2451"/>
<feature type="domain" description="NADAR" evidence="3">
    <location>
        <begin position="21"/>
        <end position="165"/>
    </location>
</feature>
<gene>
    <name evidence="4" type="ORF">AN481_17140</name>
</gene>
<protein>
    <recommendedName>
        <fullName evidence="3">NADAR domain-containing protein</fullName>
    </recommendedName>
</protein>
<dbReference type="EMBL" id="LJOY01000077">
    <property type="protein sequence ID" value="OBQ20327.1"/>
    <property type="molecule type" value="Genomic_DNA"/>
</dbReference>
<dbReference type="STRING" id="1803587.GCA_001593825_00991"/>
<accession>A0A1B7VL28</accession>
<dbReference type="Gene3D" id="1.10.357.40">
    <property type="entry name" value="YbiA-like"/>
    <property type="match status" value="1"/>
</dbReference>
<dbReference type="Pfam" id="PF08719">
    <property type="entry name" value="NADAR"/>
    <property type="match status" value="1"/>
</dbReference>
<dbReference type="InterPro" id="IPR037238">
    <property type="entry name" value="YbiA-like_sf"/>
</dbReference>
<organism evidence="4 5">
    <name type="scientific">Aphanizomenon flos-aquae LD13</name>
    <dbReference type="NCBI Taxonomy" id="1710894"/>
    <lineage>
        <taxon>Bacteria</taxon>
        <taxon>Bacillati</taxon>
        <taxon>Cyanobacteriota</taxon>
        <taxon>Cyanophyceae</taxon>
        <taxon>Nostocales</taxon>
        <taxon>Aphanizomenonaceae</taxon>
        <taxon>Aphanizomenon</taxon>
    </lineage>
</organism>
<dbReference type="Proteomes" id="UP000092382">
    <property type="component" value="Unassembled WGS sequence"/>
</dbReference>
<evidence type="ECO:0000256" key="2">
    <source>
        <dbReference type="ARBA" id="ARBA00000751"/>
    </source>
</evidence>
<comment type="catalytic activity">
    <reaction evidence="2">
        <text>2,5-diamino-6-hydroxy-4-(5-phosphoribosylamino)-pyrimidine + H2O = 2,5,6-triamino-4-hydroxypyrimidine + D-ribose 5-phosphate</text>
        <dbReference type="Rhea" id="RHEA:23436"/>
        <dbReference type="ChEBI" id="CHEBI:15377"/>
        <dbReference type="ChEBI" id="CHEBI:58614"/>
        <dbReference type="ChEBI" id="CHEBI:78346"/>
        <dbReference type="ChEBI" id="CHEBI:137796"/>
    </reaction>
</comment>
<dbReference type="CDD" id="cd15457">
    <property type="entry name" value="NADAR"/>
    <property type="match status" value="1"/>
</dbReference>
<reference evidence="4 5" key="1">
    <citation type="submission" date="2015-09" db="EMBL/GenBank/DDBJ databases">
        <title>Whole genome shotgun sequence assembly of Aphanizomenon flos-aquae UKL13.</title>
        <authorList>
            <person name="Driscoll C."/>
        </authorList>
    </citation>
    <scope>NUCLEOTIDE SEQUENCE [LARGE SCALE GENOMIC DNA]</scope>
    <source>
        <strain evidence="4">MDT13</strain>
    </source>
</reference>
<name>A0A1B7VL28_APHFL</name>
<evidence type="ECO:0000256" key="1">
    <source>
        <dbReference type="ARBA" id="ARBA00000022"/>
    </source>
</evidence>
<comment type="catalytic activity">
    <reaction evidence="1">
        <text>5-amino-6-(5-phospho-D-ribosylamino)uracil + H2O = 5,6-diaminouracil + D-ribose 5-phosphate</text>
        <dbReference type="Rhea" id="RHEA:55020"/>
        <dbReference type="ChEBI" id="CHEBI:15377"/>
        <dbReference type="ChEBI" id="CHEBI:46252"/>
        <dbReference type="ChEBI" id="CHEBI:58453"/>
        <dbReference type="ChEBI" id="CHEBI:78346"/>
    </reaction>
</comment>
<dbReference type="AlphaFoldDB" id="A0A1B7VL28"/>
<sequence>MVAALKLPESRTYNRQDCITFRKTAERFGGLSNMAGGYPLFVNGVRILTSEALYQACRFPHIPDVQRLIITERSPMTAKMRSKPYRDNSRVDWDLVRTKIMRWCLQVKLIQNWEKFSSLLLETENQPIVEDSRKDDFWGAKPVDEEILIGINVLGRLLMQLREQVKTGEITSQTIVRPLSIPNFLLYEREINPVSTDGECYLDSNAEVSVEVENEVASQLTPEVVLLSEDKYEIVGKKNDTANSIVEIKSDFNKYDAFHIVLPHIEELLNIECTDKELAERLNIPLTLMRTWLERGVKLGKISKLRKPVRYVLERQLSLLNQM</sequence>
<dbReference type="InterPro" id="IPR012816">
    <property type="entry name" value="NADAR"/>
</dbReference>
<evidence type="ECO:0000313" key="4">
    <source>
        <dbReference type="EMBL" id="OBQ20327.1"/>
    </source>
</evidence>
<evidence type="ECO:0000313" key="5">
    <source>
        <dbReference type="Proteomes" id="UP000092382"/>
    </source>
</evidence>
<evidence type="ECO:0000259" key="3">
    <source>
        <dbReference type="Pfam" id="PF08719"/>
    </source>
</evidence>
<proteinExistence type="predicted"/>